<evidence type="ECO:0000313" key="2">
    <source>
        <dbReference type="Proteomes" id="UP000230233"/>
    </source>
</evidence>
<keyword evidence="2" id="KW-1185">Reference proteome</keyword>
<organism evidence="1 2">
    <name type="scientific">Caenorhabditis nigoni</name>
    <dbReference type="NCBI Taxonomy" id="1611254"/>
    <lineage>
        <taxon>Eukaryota</taxon>
        <taxon>Metazoa</taxon>
        <taxon>Ecdysozoa</taxon>
        <taxon>Nematoda</taxon>
        <taxon>Chromadorea</taxon>
        <taxon>Rhabditida</taxon>
        <taxon>Rhabditina</taxon>
        <taxon>Rhabditomorpha</taxon>
        <taxon>Rhabditoidea</taxon>
        <taxon>Rhabditidae</taxon>
        <taxon>Peloderinae</taxon>
        <taxon>Caenorhabditis</taxon>
    </lineage>
</organism>
<gene>
    <name evidence="1" type="primary">Cni-hlh-1</name>
    <name evidence="1" type="synonym">Cnig_chr_II.g4473</name>
    <name evidence="1" type="ORF">B9Z55_004473</name>
</gene>
<dbReference type="STRING" id="1611254.A0A2G5UWG7"/>
<dbReference type="OrthoDB" id="10049614at2759"/>
<protein>
    <submittedName>
        <fullName evidence="1">Uncharacterized protein</fullName>
    </submittedName>
</protein>
<dbReference type="Proteomes" id="UP000230233">
    <property type="component" value="Chromosome II"/>
</dbReference>
<reference evidence="2" key="1">
    <citation type="submission" date="2017-10" db="EMBL/GenBank/DDBJ databases">
        <title>Rapid genome shrinkage in a self-fertile nematode reveals novel sperm competition proteins.</title>
        <authorList>
            <person name="Yin D."/>
            <person name="Schwarz E.M."/>
            <person name="Thomas C.G."/>
            <person name="Felde R.L."/>
            <person name="Korf I.F."/>
            <person name="Cutter A.D."/>
            <person name="Schartner C.M."/>
            <person name="Ralston E.J."/>
            <person name="Meyer B.J."/>
            <person name="Haag E.S."/>
        </authorList>
    </citation>
    <scope>NUCLEOTIDE SEQUENCE [LARGE SCALE GENOMIC DNA]</scope>
    <source>
        <strain evidence="2">JU1422</strain>
    </source>
</reference>
<proteinExistence type="predicted"/>
<sequence length="76" mass="8622">MNQTETSTAPTNAETYDTNIYYTPSPRVTANDITTLTTFATPVPQALDYVNTQYNDIYRLVGMYQIVEKEISDKMS</sequence>
<name>A0A2G5UWG7_9PELO</name>
<accession>A0A2G5UWG7</accession>
<comment type="caution">
    <text evidence="1">The sequence shown here is derived from an EMBL/GenBank/DDBJ whole genome shotgun (WGS) entry which is preliminary data.</text>
</comment>
<evidence type="ECO:0000313" key="1">
    <source>
        <dbReference type="EMBL" id="PIC43915.1"/>
    </source>
</evidence>
<dbReference type="EMBL" id="PDUG01000002">
    <property type="protein sequence ID" value="PIC43915.1"/>
    <property type="molecule type" value="Genomic_DNA"/>
</dbReference>
<dbReference type="AlphaFoldDB" id="A0A2G5UWG7"/>